<sequence>MVIKKYKKMSSITQGYYSDYEPVKKESLPPAWVVYTNGIEDEEIEAYDGKIVKLNGWESKTKIVYGTSNSRFFKGYIETNDQQTVNSVLQHFAGFPAYENKFGGRKAFEPANLNFFIYPGLTLFVENASITDKELAELIQDLKGWILPRNILDELWRKIEEDLKEMYMTATNTAQASNSSTPHS</sequence>
<reference evidence="1 2" key="1">
    <citation type="submission" date="2022-11" db="EMBL/GenBank/DDBJ databases">
        <title>The characterization of three novel Bacteroidetes species and genomic analysis of their roles in tidal elemental geochemical cycles.</title>
        <authorList>
            <person name="Ma K.-J."/>
        </authorList>
    </citation>
    <scope>NUCLEOTIDE SEQUENCE [LARGE SCALE GENOMIC DNA]</scope>
    <source>
        <strain evidence="1 2">M82</strain>
    </source>
</reference>
<dbReference type="RefSeq" id="WP_266051839.1">
    <property type="nucleotide sequence ID" value="NZ_JAPFQO010000003.1"/>
</dbReference>
<dbReference type="EMBL" id="JAPFQO010000003">
    <property type="protein sequence ID" value="MCX2739780.1"/>
    <property type="molecule type" value="Genomic_DNA"/>
</dbReference>
<proteinExistence type="predicted"/>
<accession>A0ABT3REW7</accession>
<comment type="caution">
    <text evidence="1">The sequence shown here is derived from an EMBL/GenBank/DDBJ whole genome shotgun (WGS) entry which is preliminary data.</text>
</comment>
<evidence type="ECO:0000313" key="2">
    <source>
        <dbReference type="Proteomes" id="UP001207228"/>
    </source>
</evidence>
<organism evidence="1 2">
    <name type="scientific">Pontibacter anaerobius</name>
    <dbReference type="NCBI Taxonomy" id="2993940"/>
    <lineage>
        <taxon>Bacteria</taxon>
        <taxon>Pseudomonadati</taxon>
        <taxon>Bacteroidota</taxon>
        <taxon>Cytophagia</taxon>
        <taxon>Cytophagales</taxon>
        <taxon>Hymenobacteraceae</taxon>
        <taxon>Pontibacter</taxon>
    </lineage>
</organism>
<keyword evidence="2" id="KW-1185">Reference proteome</keyword>
<gene>
    <name evidence="1" type="ORF">OO017_07475</name>
</gene>
<dbReference type="Proteomes" id="UP001207228">
    <property type="component" value="Unassembled WGS sequence"/>
</dbReference>
<protein>
    <submittedName>
        <fullName evidence="1">Uncharacterized protein</fullName>
    </submittedName>
</protein>
<name>A0ABT3REW7_9BACT</name>
<evidence type="ECO:0000313" key="1">
    <source>
        <dbReference type="EMBL" id="MCX2739780.1"/>
    </source>
</evidence>